<accession>A0ABW0C6S7</accession>
<evidence type="ECO:0000313" key="2">
    <source>
        <dbReference type="EMBL" id="MFC5195421.1"/>
    </source>
</evidence>
<name>A0ABW0C6S7_9FLAO</name>
<reference evidence="3" key="1">
    <citation type="journal article" date="2019" name="Int. J. Syst. Evol. Microbiol.">
        <title>The Global Catalogue of Microorganisms (GCM) 10K type strain sequencing project: providing services to taxonomists for standard genome sequencing and annotation.</title>
        <authorList>
            <consortium name="The Broad Institute Genomics Platform"/>
            <consortium name="The Broad Institute Genome Sequencing Center for Infectious Disease"/>
            <person name="Wu L."/>
            <person name="Ma J."/>
        </authorList>
    </citation>
    <scope>NUCLEOTIDE SEQUENCE [LARGE SCALE GENOMIC DNA]</scope>
    <source>
        <strain evidence="3">JCM 17978</strain>
    </source>
</reference>
<sequence>MKFSYLFTFLLCLNYGLAQDSPEPFLPEIAGQFPNVRDIAIAPNGNEILFTAQSVMGNLSAIISLKKINGVWQEPQVAGFSGQHFDLEPCFSTDGLKLYFASSRPLNNELKPKDFDIWYVERKNVNEPWSKPKNLGEPVNSINDEFYPSIANNGNLYFTRADNLKNTKDDIYVSIFKNGTYLEPETLPNTVNSDGYEYNAFIAPDESYIIFGAYNRPDGLGSGDLYISKKLKTGWSSAENLGPFVNSEKMDYCPFVKNDTLYFTSKRDNTIVEQEKPLSINSLLAEFNKTANGSSKLFAVPFKIFNQKVD</sequence>
<protein>
    <submittedName>
        <fullName evidence="2">TolB family protein</fullName>
    </submittedName>
</protein>
<proteinExistence type="predicted"/>
<gene>
    <name evidence="2" type="ORF">ACFPH8_08795</name>
</gene>
<keyword evidence="1" id="KW-0732">Signal</keyword>
<feature type="chain" id="PRO_5045613900" evidence="1">
    <location>
        <begin position="19"/>
        <end position="310"/>
    </location>
</feature>
<dbReference type="Proteomes" id="UP001596162">
    <property type="component" value="Unassembled WGS sequence"/>
</dbReference>
<keyword evidence="3" id="KW-1185">Reference proteome</keyword>
<evidence type="ECO:0000313" key="3">
    <source>
        <dbReference type="Proteomes" id="UP001596162"/>
    </source>
</evidence>
<dbReference type="SUPFAM" id="SSF82171">
    <property type="entry name" value="DPP6 N-terminal domain-like"/>
    <property type="match status" value="1"/>
</dbReference>
<comment type="caution">
    <text evidence="2">The sequence shown here is derived from an EMBL/GenBank/DDBJ whole genome shotgun (WGS) entry which is preliminary data.</text>
</comment>
<dbReference type="RefSeq" id="WP_376860229.1">
    <property type="nucleotide sequence ID" value="NZ_JBHSLA010000003.1"/>
</dbReference>
<organism evidence="2 3">
    <name type="scientific">Bizionia hallyeonensis</name>
    <dbReference type="NCBI Taxonomy" id="1123757"/>
    <lineage>
        <taxon>Bacteria</taxon>
        <taxon>Pseudomonadati</taxon>
        <taxon>Bacteroidota</taxon>
        <taxon>Flavobacteriia</taxon>
        <taxon>Flavobacteriales</taxon>
        <taxon>Flavobacteriaceae</taxon>
        <taxon>Bizionia</taxon>
    </lineage>
</organism>
<dbReference type="InterPro" id="IPR011659">
    <property type="entry name" value="WD40"/>
</dbReference>
<feature type="signal peptide" evidence="1">
    <location>
        <begin position="1"/>
        <end position="18"/>
    </location>
</feature>
<dbReference type="Gene3D" id="2.120.10.30">
    <property type="entry name" value="TolB, C-terminal domain"/>
    <property type="match status" value="1"/>
</dbReference>
<dbReference type="Pfam" id="PF07676">
    <property type="entry name" value="PD40"/>
    <property type="match status" value="1"/>
</dbReference>
<dbReference type="EMBL" id="JBHSLA010000003">
    <property type="protein sequence ID" value="MFC5195421.1"/>
    <property type="molecule type" value="Genomic_DNA"/>
</dbReference>
<evidence type="ECO:0000256" key="1">
    <source>
        <dbReference type="SAM" id="SignalP"/>
    </source>
</evidence>
<dbReference type="InterPro" id="IPR011042">
    <property type="entry name" value="6-blade_b-propeller_TolB-like"/>
</dbReference>